<dbReference type="AlphaFoldDB" id="A0A2T5J8K3"/>
<evidence type="ECO:0000313" key="2">
    <source>
        <dbReference type="EMBL" id="PTQ95780.1"/>
    </source>
</evidence>
<keyword evidence="1" id="KW-0732">Signal</keyword>
<dbReference type="EMBL" id="QAOQ01000005">
    <property type="protein sequence ID" value="PTQ95780.1"/>
    <property type="molecule type" value="Genomic_DNA"/>
</dbReference>
<reference evidence="2 3" key="1">
    <citation type="submission" date="2018-04" db="EMBL/GenBank/DDBJ databases">
        <title>Genomic Encyclopedia of Archaeal and Bacterial Type Strains, Phase II (KMG-II): from individual species to whole genera.</title>
        <authorList>
            <person name="Goeker M."/>
        </authorList>
    </citation>
    <scope>NUCLEOTIDE SEQUENCE [LARGE SCALE GENOMIC DNA]</scope>
    <source>
        <strain evidence="2 3">DSM 26809</strain>
    </source>
</reference>
<name>A0A2T5J8K3_9SPHI</name>
<evidence type="ECO:0000256" key="1">
    <source>
        <dbReference type="SAM" id="SignalP"/>
    </source>
</evidence>
<sequence length="240" mass="28751">MKIFFILALLFKLTYCFANNSFKGRVVETFSNNKLVKRQYFLKNQNIYAIVTFDNNGSTRIRPVDSIFFKYNISDNLIGVIVYNYSKRGFTRTSNIGLEEYYKRIYYRFCIPILKDGEIFRDILNDFCIINNAVLSDGRSTQDSKQIYHKGKLNITEFSDLDSKFAGLAFDVQMYFYNRTLNSFRFITENNYLKSEDYYFENGVFKRSFHYRYGKITEIINLITTREIKTKEIQQFRYRQ</sequence>
<gene>
    <name evidence="2" type="ORF">C8P68_105290</name>
</gene>
<organism evidence="2 3">
    <name type="scientific">Mucilaginibacter yixingensis</name>
    <dbReference type="NCBI Taxonomy" id="1295612"/>
    <lineage>
        <taxon>Bacteria</taxon>
        <taxon>Pseudomonadati</taxon>
        <taxon>Bacteroidota</taxon>
        <taxon>Sphingobacteriia</taxon>
        <taxon>Sphingobacteriales</taxon>
        <taxon>Sphingobacteriaceae</taxon>
        <taxon>Mucilaginibacter</taxon>
    </lineage>
</organism>
<keyword evidence="3" id="KW-1185">Reference proteome</keyword>
<dbReference type="RefSeq" id="WP_107829273.1">
    <property type="nucleotide sequence ID" value="NZ_CP160205.1"/>
</dbReference>
<evidence type="ECO:0000313" key="3">
    <source>
        <dbReference type="Proteomes" id="UP000244168"/>
    </source>
</evidence>
<dbReference type="Proteomes" id="UP000244168">
    <property type="component" value="Unassembled WGS sequence"/>
</dbReference>
<protein>
    <submittedName>
        <fullName evidence="2">Uncharacterized protein</fullName>
    </submittedName>
</protein>
<accession>A0A2T5J8K3</accession>
<feature type="signal peptide" evidence="1">
    <location>
        <begin position="1"/>
        <end position="18"/>
    </location>
</feature>
<comment type="caution">
    <text evidence="2">The sequence shown here is derived from an EMBL/GenBank/DDBJ whole genome shotgun (WGS) entry which is preliminary data.</text>
</comment>
<feature type="chain" id="PRO_5015722534" evidence="1">
    <location>
        <begin position="19"/>
        <end position="240"/>
    </location>
</feature>
<proteinExistence type="predicted"/>